<comment type="caution">
    <text evidence="4">The sequence shown here is derived from an EMBL/GenBank/DDBJ whole genome shotgun (WGS) entry which is preliminary data.</text>
</comment>
<keyword evidence="2" id="KW-0378">Hydrolase</keyword>
<evidence type="ECO:0000256" key="3">
    <source>
        <dbReference type="ARBA" id="ARBA00022884"/>
    </source>
</evidence>
<dbReference type="InterPro" id="IPR036416">
    <property type="entry name" value="Pept_tRNA_hydro_sf"/>
</dbReference>
<name>A0A1G2M1M9_9BACT</name>
<dbReference type="STRING" id="1802301.A2664_04255"/>
<dbReference type="EMBL" id="MHRF01000013">
    <property type="protein sequence ID" value="OHA17788.1"/>
    <property type="molecule type" value="Genomic_DNA"/>
</dbReference>
<dbReference type="Gene3D" id="3.40.50.1470">
    <property type="entry name" value="Peptidyl-tRNA hydrolase"/>
    <property type="match status" value="1"/>
</dbReference>
<organism evidence="4 5">
    <name type="scientific">Candidatus Taylorbacteria bacterium RIFCSPHIGHO2_01_FULL_46_22b</name>
    <dbReference type="NCBI Taxonomy" id="1802301"/>
    <lineage>
        <taxon>Bacteria</taxon>
        <taxon>Candidatus Tayloriibacteriota</taxon>
    </lineage>
</organism>
<dbReference type="Proteomes" id="UP000178873">
    <property type="component" value="Unassembled WGS sequence"/>
</dbReference>
<dbReference type="SUPFAM" id="SSF53178">
    <property type="entry name" value="Peptidyl-tRNA hydrolase-like"/>
    <property type="match status" value="1"/>
</dbReference>
<dbReference type="GO" id="GO:0004045">
    <property type="term" value="F:peptidyl-tRNA hydrolase activity"/>
    <property type="evidence" value="ECO:0007669"/>
    <property type="project" value="InterPro"/>
</dbReference>
<gene>
    <name evidence="4" type="ORF">A2664_04255</name>
</gene>
<reference evidence="4 5" key="1">
    <citation type="journal article" date="2016" name="Nat. Commun.">
        <title>Thousands of microbial genomes shed light on interconnected biogeochemical processes in an aquifer system.</title>
        <authorList>
            <person name="Anantharaman K."/>
            <person name="Brown C.T."/>
            <person name="Hug L.A."/>
            <person name="Sharon I."/>
            <person name="Castelle C.J."/>
            <person name="Probst A.J."/>
            <person name="Thomas B.C."/>
            <person name="Singh A."/>
            <person name="Wilkins M.J."/>
            <person name="Karaoz U."/>
            <person name="Brodie E.L."/>
            <person name="Williams K.H."/>
            <person name="Hubbard S.S."/>
            <person name="Banfield J.F."/>
        </authorList>
    </citation>
    <scope>NUCLEOTIDE SEQUENCE [LARGE SCALE GENOMIC DNA]</scope>
</reference>
<dbReference type="CDD" id="cd00462">
    <property type="entry name" value="PTH"/>
    <property type="match status" value="1"/>
</dbReference>
<evidence type="ECO:0000256" key="1">
    <source>
        <dbReference type="ARBA" id="ARBA00022555"/>
    </source>
</evidence>
<sequence length="197" mass="21506">MSFIIVGLGNPGAEYDGTRHNTGRMIATAFSGQEEFELFSYDKKANAQVAEKKIKKENVIVVLPDTFMNKSGGAVSRFVKSVKAAQLLAVIHDDLDLPLGRIKISFNRGSGGHRGVESITRALKTEAFVRVRIGISKDAGKGKVKKPVGEKAVGDFILTKFSPLEQKEFKKVSKLACEALHVLVTDGHEEAMQKFNS</sequence>
<evidence type="ECO:0000313" key="5">
    <source>
        <dbReference type="Proteomes" id="UP000178873"/>
    </source>
</evidence>
<dbReference type="AlphaFoldDB" id="A0A1G2M1M9"/>
<accession>A0A1G2M1M9</accession>
<evidence type="ECO:0000313" key="4">
    <source>
        <dbReference type="EMBL" id="OHA17788.1"/>
    </source>
</evidence>
<dbReference type="GO" id="GO:0000049">
    <property type="term" value="F:tRNA binding"/>
    <property type="evidence" value="ECO:0007669"/>
    <property type="project" value="UniProtKB-KW"/>
</dbReference>
<dbReference type="InterPro" id="IPR001328">
    <property type="entry name" value="Pept_tRNA_hydro"/>
</dbReference>
<dbReference type="PANTHER" id="PTHR17224:SF1">
    <property type="entry name" value="PEPTIDYL-TRNA HYDROLASE"/>
    <property type="match status" value="1"/>
</dbReference>
<proteinExistence type="predicted"/>
<evidence type="ECO:0000256" key="2">
    <source>
        <dbReference type="ARBA" id="ARBA00022801"/>
    </source>
</evidence>
<keyword evidence="3" id="KW-0694">RNA-binding</keyword>
<dbReference type="NCBIfam" id="TIGR00447">
    <property type="entry name" value="pth"/>
    <property type="match status" value="1"/>
</dbReference>
<keyword evidence="1" id="KW-0820">tRNA-binding</keyword>
<evidence type="ECO:0008006" key="6">
    <source>
        <dbReference type="Google" id="ProtNLM"/>
    </source>
</evidence>
<dbReference type="PANTHER" id="PTHR17224">
    <property type="entry name" value="PEPTIDYL-TRNA HYDROLASE"/>
    <property type="match status" value="1"/>
</dbReference>
<protein>
    <recommendedName>
        <fullName evidence="6">Peptidyl-tRNA hydrolase</fullName>
    </recommendedName>
</protein>
<dbReference type="Pfam" id="PF01195">
    <property type="entry name" value="Pept_tRNA_hydro"/>
    <property type="match status" value="1"/>
</dbReference>